<accession>A0A941EFG1</accession>
<dbReference type="Proteomes" id="UP000676325">
    <property type="component" value="Unassembled WGS sequence"/>
</dbReference>
<keyword evidence="5" id="KW-0547">Nucleotide-binding</keyword>
<evidence type="ECO:0000313" key="12">
    <source>
        <dbReference type="Proteomes" id="UP000676325"/>
    </source>
</evidence>
<evidence type="ECO:0000313" key="11">
    <source>
        <dbReference type="EMBL" id="MBR7829522.1"/>
    </source>
</evidence>
<dbReference type="RefSeq" id="WP_212520657.1">
    <property type="nucleotide sequence ID" value="NZ_JAGSOH010000089.1"/>
</dbReference>
<dbReference type="AlphaFoldDB" id="A0A941EFG1"/>
<keyword evidence="9" id="KW-0812">Transmembrane</keyword>
<dbReference type="Gene3D" id="3.30.565.10">
    <property type="entry name" value="Histidine kinase-like ATPase, C-terminal domain"/>
    <property type="match status" value="1"/>
</dbReference>
<feature type="transmembrane region" description="Helical" evidence="9">
    <location>
        <begin position="131"/>
        <end position="154"/>
    </location>
</feature>
<proteinExistence type="predicted"/>
<evidence type="ECO:0000259" key="10">
    <source>
        <dbReference type="Pfam" id="PF07730"/>
    </source>
</evidence>
<feature type="transmembrane region" description="Helical" evidence="9">
    <location>
        <begin position="166"/>
        <end position="183"/>
    </location>
</feature>
<dbReference type="EMBL" id="JAGSOH010000089">
    <property type="protein sequence ID" value="MBR7829522.1"/>
    <property type="molecule type" value="Genomic_DNA"/>
</dbReference>
<evidence type="ECO:0000256" key="8">
    <source>
        <dbReference type="ARBA" id="ARBA00023012"/>
    </source>
</evidence>
<feature type="transmembrane region" description="Helical" evidence="9">
    <location>
        <begin position="67"/>
        <end position="86"/>
    </location>
</feature>
<evidence type="ECO:0000256" key="3">
    <source>
        <dbReference type="ARBA" id="ARBA00022553"/>
    </source>
</evidence>
<evidence type="ECO:0000256" key="9">
    <source>
        <dbReference type="SAM" id="Phobius"/>
    </source>
</evidence>
<gene>
    <name evidence="11" type="ORF">KDK95_24670</name>
</gene>
<protein>
    <recommendedName>
        <fullName evidence="2">histidine kinase</fullName>
        <ecNumber evidence="2">2.7.13.3</ecNumber>
    </recommendedName>
</protein>
<feature type="transmembrane region" description="Helical" evidence="9">
    <location>
        <begin position="38"/>
        <end position="55"/>
    </location>
</feature>
<dbReference type="GO" id="GO:0000155">
    <property type="term" value="F:phosphorelay sensor kinase activity"/>
    <property type="evidence" value="ECO:0007669"/>
    <property type="project" value="InterPro"/>
</dbReference>
<name>A0A941EFG1_9ACTN</name>
<dbReference type="GO" id="GO:0016020">
    <property type="term" value="C:membrane"/>
    <property type="evidence" value="ECO:0007669"/>
    <property type="project" value="InterPro"/>
</dbReference>
<evidence type="ECO:0000256" key="1">
    <source>
        <dbReference type="ARBA" id="ARBA00000085"/>
    </source>
</evidence>
<dbReference type="Pfam" id="PF07730">
    <property type="entry name" value="HisKA_3"/>
    <property type="match status" value="1"/>
</dbReference>
<keyword evidence="9" id="KW-1133">Transmembrane helix</keyword>
<evidence type="ECO:0000256" key="5">
    <source>
        <dbReference type="ARBA" id="ARBA00022741"/>
    </source>
</evidence>
<dbReference type="GO" id="GO:0046983">
    <property type="term" value="F:protein dimerization activity"/>
    <property type="evidence" value="ECO:0007669"/>
    <property type="project" value="InterPro"/>
</dbReference>
<dbReference type="GO" id="GO:0005524">
    <property type="term" value="F:ATP binding"/>
    <property type="evidence" value="ECO:0007669"/>
    <property type="project" value="UniProtKB-KW"/>
</dbReference>
<keyword evidence="12" id="KW-1185">Reference proteome</keyword>
<sequence length="412" mass="42828">MTWASSRAATPSVAAAVSPRLAVAMARARDRRDVWGARLRPVLWAVAACVLVGAVRGRPAAGWSGAGLGVTVALIGCLLPMAVAAAGRWPLESVGQRAALPVIVGAFGIALAAQQANGVDALPASFAVMSAYLFLEPLTATVVGGVITAGLFAADVVGAGRSVTDTSTQVLFCAVLGAMAWCMRQAGLATARAELLLAQLEDARDAEAAAAALAERTRIAQDLHDVLAQSLSGLAIQLEAARRMARRADTDEALREVVERSARLVKDGMSDARRAVSALRGEGVPTVDRVTELIERYREDLGLDVTLSTAGSVRELPAEVGTALYRGVQEALTNIARYAQGAAARVELRYAENVTVLTVEDRRAESAVPPAPVVTGSGLGLVGLRERLAEVGGTVAAGPTKDGWIVRMEVRA</sequence>
<organism evidence="11 12">
    <name type="scientific">Actinospica acidithermotolerans</name>
    <dbReference type="NCBI Taxonomy" id="2828514"/>
    <lineage>
        <taxon>Bacteria</taxon>
        <taxon>Bacillati</taxon>
        <taxon>Actinomycetota</taxon>
        <taxon>Actinomycetes</taxon>
        <taxon>Catenulisporales</taxon>
        <taxon>Actinospicaceae</taxon>
        <taxon>Actinospica</taxon>
    </lineage>
</organism>
<dbReference type="PANTHER" id="PTHR24421">
    <property type="entry name" value="NITRATE/NITRITE SENSOR PROTEIN NARX-RELATED"/>
    <property type="match status" value="1"/>
</dbReference>
<keyword evidence="6" id="KW-0418">Kinase</keyword>
<reference evidence="11" key="1">
    <citation type="submission" date="2021-04" db="EMBL/GenBank/DDBJ databases">
        <title>Genome based classification of Actinospica acidithermotolerans sp. nov., an actinobacterium isolated from an Indonesian hot spring.</title>
        <authorList>
            <person name="Kusuma A.B."/>
            <person name="Putra K.E."/>
            <person name="Nafisah S."/>
            <person name="Loh J."/>
            <person name="Nouioui I."/>
            <person name="Goodfellow M."/>
        </authorList>
    </citation>
    <scope>NUCLEOTIDE SEQUENCE</scope>
    <source>
        <strain evidence="11">MGRD01-02</strain>
    </source>
</reference>
<feature type="domain" description="Signal transduction histidine kinase subgroup 3 dimerisation and phosphoacceptor" evidence="10">
    <location>
        <begin position="215"/>
        <end position="281"/>
    </location>
</feature>
<comment type="catalytic activity">
    <reaction evidence="1">
        <text>ATP + protein L-histidine = ADP + protein N-phospho-L-histidine.</text>
        <dbReference type="EC" id="2.7.13.3"/>
    </reaction>
</comment>
<feature type="transmembrane region" description="Helical" evidence="9">
    <location>
        <begin position="98"/>
        <end position="119"/>
    </location>
</feature>
<dbReference type="InterPro" id="IPR050482">
    <property type="entry name" value="Sensor_HK_TwoCompSys"/>
</dbReference>
<keyword evidence="3" id="KW-0597">Phosphoprotein</keyword>
<evidence type="ECO:0000256" key="2">
    <source>
        <dbReference type="ARBA" id="ARBA00012438"/>
    </source>
</evidence>
<keyword evidence="4" id="KW-0808">Transferase</keyword>
<dbReference type="PANTHER" id="PTHR24421:SF10">
    <property type="entry name" value="NITRATE_NITRITE SENSOR PROTEIN NARQ"/>
    <property type="match status" value="1"/>
</dbReference>
<keyword evidence="9" id="KW-0472">Membrane</keyword>
<keyword evidence="7" id="KW-0067">ATP-binding</keyword>
<dbReference type="Gene3D" id="1.20.5.1930">
    <property type="match status" value="1"/>
</dbReference>
<dbReference type="InterPro" id="IPR011712">
    <property type="entry name" value="Sig_transdc_His_kin_sub3_dim/P"/>
</dbReference>
<evidence type="ECO:0000256" key="6">
    <source>
        <dbReference type="ARBA" id="ARBA00022777"/>
    </source>
</evidence>
<dbReference type="InterPro" id="IPR036890">
    <property type="entry name" value="HATPase_C_sf"/>
</dbReference>
<keyword evidence="8" id="KW-0902">Two-component regulatory system</keyword>
<dbReference type="EC" id="2.7.13.3" evidence="2"/>
<comment type="caution">
    <text evidence="11">The sequence shown here is derived from an EMBL/GenBank/DDBJ whole genome shotgun (WGS) entry which is preliminary data.</text>
</comment>
<evidence type="ECO:0000256" key="4">
    <source>
        <dbReference type="ARBA" id="ARBA00022679"/>
    </source>
</evidence>
<evidence type="ECO:0000256" key="7">
    <source>
        <dbReference type="ARBA" id="ARBA00022840"/>
    </source>
</evidence>
<dbReference type="CDD" id="cd16917">
    <property type="entry name" value="HATPase_UhpB-NarQ-NarX-like"/>
    <property type="match status" value="1"/>
</dbReference>
<dbReference type="SUPFAM" id="SSF55874">
    <property type="entry name" value="ATPase domain of HSP90 chaperone/DNA topoisomerase II/histidine kinase"/>
    <property type="match status" value="1"/>
</dbReference>